<dbReference type="AlphaFoldDB" id="A0A7Y0EHW3"/>
<organism evidence="1 2">
    <name type="scientific">Clostridium muellerianum</name>
    <dbReference type="NCBI Taxonomy" id="2716538"/>
    <lineage>
        <taxon>Bacteria</taxon>
        <taxon>Bacillati</taxon>
        <taxon>Bacillota</taxon>
        <taxon>Clostridia</taxon>
        <taxon>Eubacteriales</taxon>
        <taxon>Clostridiaceae</taxon>
        <taxon>Clostridium</taxon>
    </lineage>
</organism>
<accession>A0A7Y0EHW3</accession>
<dbReference type="Proteomes" id="UP000537131">
    <property type="component" value="Unassembled WGS sequence"/>
</dbReference>
<keyword evidence="2" id="KW-1185">Reference proteome</keyword>
<dbReference type="SUPFAM" id="SSF53850">
    <property type="entry name" value="Periplasmic binding protein-like II"/>
    <property type="match status" value="1"/>
</dbReference>
<reference evidence="1 2" key="1">
    <citation type="submission" date="2020-04" db="EMBL/GenBank/DDBJ databases">
        <authorList>
            <person name="Doyle D.A."/>
        </authorList>
    </citation>
    <scope>NUCLEOTIDE SEQUENCE [LARGE SCALE GENOMIC DNA]</scope>
    <source>
        <strain evidence="1 2">P21</strain>
    </source>
</reference>
<evidence type="ECO:0000313" key="1">
    <source>
        <dbReference type="EMBL" id="NMM63417.1"/>
    </source>
</evidence>
<proteinExistence type="predicted"/>
<evidence type="ECO:0000313" key="2">
    <source>
        <dbReference type="Proteomes" id="UP000537131"/>
    </source>
</evidence>
<gene>
    <name evidence="1" type="ORF">HBE96_12150</name>
</gene>
<name>A0A7Y0EHW3_9CLOT</name>
<protein>
    <submittedName>
        <fullName evidence="1">Uncharacterized protein</fullName>
    </submittedName>
</protein>
<dbReference type="RefSeq" id="WP_169298012.1">
    <property type="nucleotide sequence ID" value="NZ_JABBNI010000022.1"/>
</dbReference>
<sequence>MFDNMTNVGNYRWTDMKKGVKFRDNTEVKAEDVIFTIKNILNDKVNSGAW</sequence>
<reference evidence="1 2" key="2">
    <citation type="submission" date="2020-06" db="EMBL/GenBank/DDBJ databases">
        <title>Complete Genome Sequence of Clostridium muelleri sp. nov. P21T, an Acid-Alcohol Producing Acetogen Isolated from Old Hay.</title>
        <authorList>
            <person name="Duncan K.E."/>
            <person name="Tanner R.S."/>
        </authorList>
    </citation>
    <scope>NUCLEOTIDE SEQUENCE [LARGE SCALE GENOMIC DNA]</scope>
    <source>
        <strain evidence="1 2">P21</strain>
    </source>
</reference>
<dbReference type="EMBL" id="JABBNI010000022">
    <property type="protein sequence ID" value="NMM63417.1"/>
    <property type="molecule type" value="Genomic_DNA"/>
</dbReference>
<dbReference type="Gene3D" id="3.90.76.10">
    <property type="entry name" value="Dipeptide-binding Protein, Domain 1"/>
    <property type="match status" value="1"/>
</dbReference>
<comment type="caution">
    <text evidence="1">The sequence shown here is derived from an EMBL/GenBank/DDBJ whole genome shotgun (WGS) entry which is preliminary data.</text>
</comment>